<dbReference type="Ensembl" id="ENSCSAVT00000012721.1">
    <property type="protein sequence ID" value="ENSCSAVP00000012577.1"/>
    <property type="gene ID" value="ENSCSAVG00000007380.1"/>
</dbReference>
<evidence type="ECO:0000256" key="2">
    <source>
        <dbReference type="ARBA" id="ARBA00023157"/>
    </source>
</evidence>
<sequence length="284" mass="30359">MEQCDVFRRCWCVRYQSGRPISEVYHTAGAVNCYYTQSVCKGNMVYYNCPSCNATCSDASNPAACQSSSCTPGCVCPPGLYLQNGQCVPAAQCRPVCSGGKVFSECGGCEQSCSQRNTPTVCTANCRRGCFCPTGTYLHGGQCLSDEQCTAALACTGNQIYSLCAGCDQTCENRNTLTRCTLQCRQQCTCPSGTYMHQGQCLTNSQCSVALACPSNQIYSLCAGCDQTCDQRGQLVACTTQCRQQCTCPHGMYLDGQTCVTAEQCPQVCDSSLNEVFSTCAAGC</sequence>
<feature type="domain" description="TIL" evidence="3">
    <location>
        <begin position="40"/>
        <end position="93"/>
    </location>
</feature>
<proteinExistence type="predicted"/>
<dbReference type="Proteomes" id="UP000007875">
    <property type="component" value="Unassembled WGS sequence"/>
</dbReference>
<dbReference type="AlphaFoldDB" id="H2Z4R5"/>
<keyword evidence="5" id="KW-1185">Reference proteome</keyword>
<name>H2Z4R5_CIOSA</name>
<keyword evidence="2" id="KW-1015">Disulfide bond</keyword>
<evidence type="ECO:0000313" key="5">
    <source>
        <dbReference type="Proteomes" id="UP000007875"/>
    </source>
</evidence>
<feature type="domain" description="TIL" evidence="3">
    <location>
        <begin position="97"/>
        <end position="149"/>
    </location>
</feature>
<reference evidence="5" key="1">
    <citation type="submission" date="2003-08" db="EMBL/GenBank/DDBJ databases">
        <authorList>
            <person name="Birren B."/>
            <person name="Nusbaum C."/>
            <person name="Abebe A."/>
            <person name="Abouelleil A."/>
            <person name="Adekoya E."/>
            <person name="Ait-zahra M."/>
            <person name="Allen N."/>
            <person name="Allen T."/>
            <person name="An P."/>
            <person name="Anderson M."/>
            <person name="Anderson S."/>
            <person name="Arachchi H."/>
            <person name="Armbruster J."/>
            <person name="Bachantsang P."/>
            <person name="Baldwin J."/>
            <person name="Barry A."/>
            <person name="Bayul T."/>
            <person name="Blitshsteyn B."/>
            <person name="Bloom T."/>
            <person name="Blye J."/>
            <person name="Boguslavskiy L."/>
            <person name="Borowsky M."/>
            <person name="Boukhgalter B."/>
            <person name="Brunache A."/>
            <person name="Butler J."/>
            <person name="Calixte N."/>
            <person name="Calvo S."/>
            <person name="Camarata J."/>
            <person name="Campo K."/>
            <person name="Chang J."/>
            <person name="Cheshatsang Y."/>
            <person name="Citroen M."/>
            <person name="Collymore A."/>
            <person name="Considine T."/>
            <person name="Cook A."/>
            <person name="Cooke P."/>
            <person name="Corum B."/>
            <person name="Cuomo C."/>
            <person name="David R."/>
            <person name="Dawoe T."/>
            <person name="Degray S."/>
            <person name="Dodge S."/>
            <person name="Dooley K."/>
            <person name="Dorje P."/>
            <person name="Dorjee K."/>
            <person name="Dorris L."/>
            <person name="Duffey N."/>
            <person name="Dupes A."/>
            <person name="Elkins T."/>
            <person name="Engels R."/>
            <person name="Erickson J."/>
            <person name="Farina A."/>
            <person name="Faro S."/>
            <person name="Ferreira P."/>
            <person name="Fischer H."/>
            <person name="Fitzgerald M."/>
            <person name="Foley K."/>
            <person name="Gage D."/>
            <person name="Galagan J."/>
            <person name="Gearin G."/>
            <person name="Gnerre S."/>
            <person name="Gnirke A."/>
            <person name="Goyette A."/>
            <person name="Graham J."/>
            <person name="Grandbois E."/>
            <person name="Gyaltsen K."/>
            <person name="Hafez N."/>
            <person name="Hagopian D."/>
            <person name="Hagos B."/>
            <person name="Hall J."/>
            <person name="Hatcher B."/>
            <person name="Heller A."/>
            <person name="Higgins H."/>
            <person name="Honan T."/>
            <person name="Horn A."/>
            <person name="Houde N."/>
            <person name="Hughes L."/>
            <person name="Hulme W."/>
            <person name="Husby E."/>
            <person name="Iliev I."/>
            <person name="Jaffe D."/>
            <person name="Jones C."/>
            <person name="Kamal M."/>
            <person name="Kamat A."/>
            <person name="Kamvysselis M."/>
            <person name="Karlsson E."/>
            <person name="Kells C."/>
            <person name="Kieu A."/>
            <person name="Kisner P."/>
            <person name="Kodira C."/>
            <person name="Kulbokas E."/>
            <person name="Labutti K."/>
            <person name="Lama D."/>
            <person name="Landers T."/>
            <person name="Leger J."/>
            <person name="Levine S."/>
            <person name="Lewis D."/>
            <person name="Lewis T."/>
            <person name="Lindblad-toh K."/>
            <person name="Liu X."/>
            <person name="Lokyitsang T."/>
            <person name="Lokyitsang Y."/>
            <person name="Lucien O."/>
            <person name="Lui A."/>
            <person name="Ma L.J."/>
            <person name="Mabbitt R."/>
            <person name="Macdonald J."/>
            <person name="Maclean C."/>
            <person name="Major J."/>
            <person name="Manning J."/>
            <person name="Marabella R."/>
            <person name="Maru K."/>
            <person name="Matthews C."/>
            <person name="Mauceli E."/>
            <person name="Mccarthy M."/>
            <person name="Mcdonough S."/>
            <person name="Mcghee T."/>
            <person name="Meldrim J."/>
            <person name="Meneus L."/>
            <person name="Mesirov J."/>
            <person name="Mihalev A."/>
            <person name="Mihova T."/>
            <person name="Mikkelsen T."/>
            <person name="Mlenga V."/>
            <person name="Moru K."/>
            <person name="Mozes J."/>
            <person name="Mulrain L."/>
            <person name="Munson G."/>
            <person name="Naylor J."/>
            <person name="Newes C."/>
            <person name="Nguyen C."/>
            <person name="Nguyen N."/>
            <person name="Nguyen T."/>
            <person name="Nicol R."/>
            <person name="Nielsen C."/>
            <person name="Nizzari M."/>
            <person name="Norbu C."/>
            <person name="Norbu N."/>
            <person name="O'donnell P."/>
            <person name="Okoawo O."/>
            <person name="O'leary S."/>
            <person name="Omotosho B."/>
            <person name="O'neill K."/>
            <person name="Osman S."/>
            <person name="Parker S."/>
            <person name="Perrin D."/>
            <person name="Phunkhang P."/>
            <person name="Piqani B."/>
            <person name="Purcell S."/>
            <person name="Rachupka T."/>
            <person name="Ramasamy U."/>
            <person name="Rameau R."/>
            <person name="Ray V."/>
            <person name="Raymond C."/>
            <person name="Retta R."/>
            <person name="Richardson S."/>
            <person name="Rise C."/>
            <person name="Rodriguez J."/>
            <person name="Rogers J."/>
            <person name="Rogov P."/>
            <person name="Rutman M."/>
            <person name="Schupbach R."/>
            <person name="Seaman C."/>
            <person name="Settipalli S."/>
            <person name="Sharpe T."/>
            <person name="Sheridan J."/>
            <person name="Sherpa N."/>
            <person name="Shi J."/>
            <person name="Smirnov S."/>
            <person name="Smith C."/>
            <person name="Sougnez C."/>
            <person name="Spencer B."/>
            <person name="Stalker J."/>
            <person name="Stange-thomann N."/>
            <person name="Stavropoulos S."/>
            <person name="Stetson K."/>
            <person name="Stone C."/>
            <person name="Stone S."/>
            <person name="Stubbs M."/>
            <person name="Talamas J."/>
            <person name="Tchuinga P."/>
            <person name="Tenzing P."/>
            <person name="Tesfaye S."/>
            <person name="Theodore J."/>
            <person name="Thoulutsang Y."/>
            <person name="Topham K."/>
            <person name="Towey S."/>
            <person name="Tsamla T."/>
            <person name="Tsomo N."/>
            <person name="Vallee D."/>
            <person name="Vassiliev H."/>
            <person name="Venkataraman V."/>
            <person name="Vinson J."/>
            <person name="Vo A."/>
            <person name="Wade C."/>
            <person name="Wang S."/>
            <person name="Wangchuk T."/>
            <person name="Wangdi T."/>
            <person name="Whittaker C."/>
            <person name="Wilkinson J."/>
            <person name="Wu Y."/>
            <person name="Wyman D."/>
            <person name="Yadav S."/>
            <person name="Yang S."/>
            <person name="Yang X."/>
            <person name="Yeager S."/>
            <person name="Yee E."/>
            <person name="Young G."/>
            <person name="Zainoun J."/>
            <person name="Zembeck L."/>
            <person name="Zimmer A."/>
            <person name="Zody M."/>
            <person name="Lander E."/>
        </authorList>
    </citation>
    <scope>NUCLEOTIDE SEQUENCE [LARGE SCALE GENOMIC DNA]</scope>
</reference>
<protein>
    <recommendedName>
        <fullName evidence="3">TIL domain-containing protein</fullName>
    </recommendedName>
</protein>
<dbReference type="InterPro" id="IPR002919">
    <property type="entry name" value="TIL_dom"/>
</dbReference>
<evidence type="ECO:0000256" key="1">
    <source>
        <dbReference type="ARBA" id="ARBA00022690"/>
    </source>
</evidence>
<dbReference type="InterPro" id="IPR051368">
    <property type="entry name" value="SerProtInhib-TIL_Domain"/>
</dbReference>
<dbReference type="CDD" id="cd19941">
    <property type="entry name" value="TIL"/>
    <property type="match status" value="4"/>
</dbReference>
<dbReference type="GeneTree" id="ENSGT00940000167195"/>
<dbReference type="PANTHER" id="PTHR23259:SF70">
    <property type="entry name" value="ACCESSORY GLAND PROTEIN ACP62F-RELATED"/>
    <property type="match status" value="1"/>
</dbReference>
<dbReference type="Pfam" id="PF01826">
    <property type="entry name" value="TIL"/>
    <property type="match status" value="4"/>
</dbReference>
<dbReference type="HOGENOM" id="CLU_1032590_0_0_1"/>
<dbReference type="OMA" id="REDQCPT"/>
<dbReference type="Gene3D" id="2.10.25.10">
    <property type="entry name" value="Laminin"/>
    <property type="match status" value="4"/>
</dbReference>
<dbReference type="SUPFAM" id="SSF57567">
    <property type="entry name" value="Serine protease inhibitors"/>
    <property type="match status" value="4"/>
</dbReference>
<reference evidence="4" key="2">
    <citation type="submission" date="2025-08" db="UniProtKB">
        <authorList>
            <consortium name="Ensembl"/>
        </authorList>
    </citation>
    <scope>IDENTIFICATION</scope>
</reference>
<evidence type="ECO:0000259" key="3">
    <source>
        <dbReference type="Pfam" id="PF01826"/>
    </source>
</evidence>
<keyword evidence="1" id="KW-0646">Protease inhibitor</keyword>
<evidence type="ECO:0000313" key="4">
    <source>
        <dbReference type="Ensembl" id="ENSCSAVP00000012577.1"/>
    </source>
</evidence>
<dbReference type="PANTHER" id="PTHR23259">
    <property type="entry name" value="RIDDLE"/>
    <property type="match status" value="1"/>
</dbReference>
<dbReference type="GO" id="GO:0030414">
    <property type="term" value="F:peptidase inhibitor activity"/>
    <property type="evidence" value="ECO:0007669"/>
    <property type="project" value="UniProtKB-KW"/>
</dbReference>
<reference evidence="4" key="3">
    <citation type="submission" date="2025-09" db="UniProtKB">
        <authorList>
            <consortium name="Ensembl"/>
        </authorList>
    </citation>
    <scope>IDENTIFICATION</scope>
</reference>
<dbReference type="InterPro" id="IPR036084">
    <property type="entry name" value="Ser_inhib-like_sf"/>
</dbReference>
<organism evidence="4 5">
    <name type="scientific">Ciona savignyi</name>
    <name type="common">Pacific transparent sea squirt</name>
    <dbReference type="NCBI Taxonomy" id="51511"/>
    <lineage>
        <taxon>Eukaryota</taxon>
        <taxon>Metazoa</taxon>
        <taxon>Chordata</taxon>
        <taxon>Tunicata</taxon>
        <taxon>Ascidiacea</taxon>
        <taxon>Phlebobranchia</taxon>
        <taxon>Cionidae</taxon>
        <taxon>Ciona</taxon>
    </lineage>
</organism>
<feature type="domain" description="TIL" evidence="3">
    <location>
        <begin position="155"/>
        <end position="207"/>
    </location>
</feature>
<feature type="domain" description="TIL" evidence="3">
    <location>
        <begin position="213"/>
        <end position="265"/>
    </location>
</feature>
<accession>H2Z4R5</accession>